<feature type="transmembrane region" description="Helical" evidence="1">
    <location>
        <begin position="62"/>
        <end position="83"/>
    </location>
</feature>
<name>A0A5C6JLX0_9ACTN</name>
<dbReference type="AlphaFoldDB" id="A0A5C6JLX0"/>
<keyword evidence="1" id="KW-1133">Transmembrane helix</keyword>
<sequence>MGDVRGVPWRDAARKTGFCWVLCAAVAALLSPFRDLEGGLPVAAPVVMVLTRWFWERHRYWGAGIVAALAGSLVVGILVDLTWPHLGKLYADALATAVGAAVSIVTFTAVSRLTAPPSGSEARHNPH</sequence>
<gene>
    <name evidence="2" type="ORF">FRZ03_19870</name>
</gene>
<protein>
    <submittedName>
        <fullName evidence="2">Uncharacterized protein</fullName>
    </submittedName>
</protein>
<feature type="transmembrane region" description="Helical" evidence="1">
    <location>
        <begin position="89"/>
        <end position="110"/>
    </location>
</feature>
<keyword evidence="3" id="KW-1185">Reference proteome</keyword>
<accession>A0A5C6JLX0</accession>
<organism evidence="2 3">
    <name type="scientific">Streptomyces misionensis</name>
    <dbReference type="NCBI Taxonomy" id="67331"/>
    <lineage>
        <taxon>Bacteria</taxon>
        <taxon>Bacillati</taxon>
        <taxon>Actinomycetota</taxon>
        <taxon>Actinomycetes</taxon>
        <taxon>Kitasatosporales</taxon>
        <taxon>Streptomycetaceae</taxon>
        <taxon>Streptomyces</taxon>
    </lineage>
</organism>
<dbReference type="EMBL" id="VOGW01000113">
    <property type="protein sequence ID" value="TWV42536.1"/>
    <property type="molecule type" value="Genomic_DNA"/>
</dbReference>
<dbReference type="Proteomes" id="UP000320481">
    <property type="component" value="Unassembled WGS sequence"/>
</dbReference>
<evidence type="ECO:0000256" key="1">
    <source>
        <dbReference type="SAM" id="Phobius"/>
    </source>
</evidence>
<comment type="caution">
    <text evidence="2">The sequence shown here is derived from an EMBL/GenBank/DDBJ whole genome shotgun (WGS) entry which is preliminary data.</text>
</comment>
<keyword evidence="1" id="KW-0812">Transmembrane</keyword>
<dbReference type="RefSeq" id="WP_146466505.1">
    <property type="nucleotide sequence ID" value="NZ_VOGW01000113.1"/>
</dbReference>
<keyword evidence="1" id="KW-0472">Membrane</keyword>
<evidence type="ECO:0000313" key="2">
    <source>
        <dbReference type="EMBL" id="TWV42536.1"/>
    </source>
</evidence>
<evidence type="ECO:0000313" key="3">
    <source>
        <dbReference type="Proteomes" id="UP000320481"/>
    </source>
</evidence>
<proteinExistence type="predicted"/>
<reference evidence="2" key="1">
    <citation type="journal article" date="2019" name="Microbiol. Resour. Announc.">
        <title>Draft Genomic Sequences of Streptomyces misionensis and Streptomyces albidoflavus, bacteria applied for phytopathogen biocontrol.</title>
        <authorList>
            <person name="Pylro V."/>
            <person name="Dias A."/>
            <person name="Andreote F."/>
            <person name="Varani A."/>
            <person name="Andreote C."/>
            <person name="Bernardo E."/>
            <person name="Martins T."/>
        </authorList>
    </citation>
    <scope>NUCLEOTIDE SEQUENCE [LARGE SCALE GENOMIC DNA]</scope>
    <source>
        <strain evidence="2">66</strain>
    </source>
</reference>